<evidence type="ECO:0000256" key="8">
    <source>
        <dbReference type="ARBA" id="ARBA00023136"/>
    </source>
</evidence>
<evidence type="ECO:0000256" key="5">
    <source>
        <dbReference type="ARBA" id="ARBA00022475"/>
    </source>
</evidence>
<keyword evidence="9" id="KW-0975">Bacterial flagellum</keyword>
<comment type="subcellular location">
    <subcellularLocation>
        <location evidence="1">Bacterial flagellum basal body</location>
    </subcellularLocation>
    <subcellularLocation>
        <location evidence="2">Cell membrane</location>
        <topology evidence="2">Peripheral membrane protein</topology>
        <orientation evidence="2">Cytoplasmic side</orientation>
    </subcellularLocation>
</comment>
<evidence type="ECO:0000256" key="4">
    <source>
        <dbReference type="ARBA" id="ARBA00021870"/>
    </source>
</evidence>
<evidence type="ECO:0000256" key="1">
    <source>
        <dbReference type="ARBA" id="ARBA00004117"/>
    </source>
</evidence>
<evidence type="ECO:0000313" key="15">
    <source>
        <dbReference type="Proteomes" id="UP001294412"/>
    </source>
</evidence>
<feature type="domain" description="Flagellar motor switch protein FliG C-terminal" evidence="11">
    <location>
        <begin position="224"/>
        <end position="329"/>
    </location>
</feature>
<dbReference type="Proteomes" id="UP001294412">
    <property type="component" value="Unassembled WGS sequence"/>
</dbReference>
<dbReference type="InterPro" id="IPR011002">
    <property type="entry name" value="FliG_a-hlx"/>
</dbReference>
<keyword evidence="15" id="KW-1185">Reference proteome</keyword>
<evidence type="ECO:0000313" key="14">
    <source>
        <dbReference type="EMBL" id="MDY8108917.1"/>
    </source>
</evidence>
<dbReference type="Pfam" id="PF01706">
    <property type="entry name" value="FliG_C"/>
    <property type="match status" value="1"/>
</dbReference>
<comment type="similarity">
    <text evidence="3">Belongs to the FliG family.</text>
</comment>
<accession>A0ABU5I0K1</accession>
<proteinExistence type="inferred from homology"/>
<sequence length="338" mass="37184">MAPLRGGARAAVLLLALGAEGAARLLKHMAPSEIISLREAAAKLENVSPEQIDEVVEDFAATFKRGPIFPGPGQQMAELLKSALTNSEYEDLFPDERQLAIQDLIDGDRRNVWEAVAGMEAEVLARKLSSEHPHIVAIIIAKLPSDTASLVVRAFETNVRNDVLKRMLQVKPLARPIQTLFEAHVRKTYLVTADDQKGESRHTILANVVNRLAKEASDELITYIEADRPDDAQELRRLLFAFEDIPTMPQKARLTLFDGVQVETVILALRGASDEIRETILSAQGARARRMIEAELLQESNATKDEIDGARRSIATRALELAGAGTIMLREGEGDEEA</sequence>
<evidence type="ECO:0000256" key="9">
    <source>
        <dbReference type="ARBA" id="ARBA00023143"/>
    </source>
</evidence>
<dbReference type="EMBL" id="JAXLPB010000002">
    <property type="protein sequence ID" value="MDY8108917.1"/>
    <property type="molecule type" value="Genomic_DNA"/>
</dbReference>
<evidence type="ECO:0000259" key="11">
    <source>
        <dbReference type="Pfam" id="PF01706"/>
    </source>
</evidence>
<evidence type="ECO:0000259" key="12">
    <source>
        <dbReference type="Pfam" id="PF14841"/>
    </source>
</evidence>
<keyword evidence="5" id="KW-1003">Cell membrane</keyword>
<feature type="domain" description="Flagellar motor switch protein FliG middle" evidence="12">
    <location>
        <begin position="122"/>
        <end position="173"/>
    </location>
</feature>
<dbReference type="PANTHER" id="PTHR30534:SF0">
    <property type="entry name" value="FLAGELLAR MOTOR SWITCH PROTEIN FLIG"/>
    <property type="match status" value="1"/>
</dbReference>
<dbReference type="InterPro" id="IPR028263">
    <property type="entry name" value="FliG_N"/>
</dbReference>
<dbReference type="Gene3D" id="1.10.220.30">
    <property type="match status" value="3"/>
</dbReference>
<gene>
    <name evidence="14" type="ORF">U0C82_07135</name>
</gene>
<evidence type="ECO:0000256" key="2">
    <source>
        <dbReference type="ARBA" id="ARBA00004413"/>
    </source>
</evidence>
<evidence type="ECO:0000256" key="3">
    <source>
        <dbReference type="ARBA" id="ARBA00010299"/>
    </source>
</evidence>
<organism evidence="14 15">
    <name type="scientific">Fulvimarina uroteuthidis</name>
    <dbReference type="NCBI Taxonomy" id="3098149"/>
    <lineage>
        <taxon>Bacteria</taxon>
        <taxon>Pseudomonadati</taxon>
        <taxon>Pseudomonadota</taxon>
        <taxon>Alphaproteobacteria</taxon>
        <taxon>Hyphomicrobiales</taxon>
        <taxon>Aurantimonadaceae</taxon>
        <taxon>Fulvimarina</taxon>
    </lineage>
</organism>
<evidence type="ECO:0000256" key="7">
    <source>
        <dbReference type="ARBA" id="ARBA00022779"/>
    </source>
</evidence>
<dbReference type="Pfam" id="PF14841">
    <property type="entry name" value="FliG_M"/>
    <property type="match status" value="1"/>
</dbReference>
<dbReference type="PANTHER" id="PTHR30534">
    <property type="entry name" value="FLAGELLAR MOTOR SWITCH PROTEIN FLIG"/>
    <property type="match status" value="1"/>
</dbReference>
<protein>
    <recommendedName>
        <fullName evidence="4">Flagellar motor switch protein FliG</fullName>
    </recommendedName>
</protein>
<comment type="function">
    <text evidence="10">FliG is one of three proteins (FliG, FliN, FliM) that forms the rotor-mounted switch complex (C ring), located at the base of the basal body. This complex interacts with the CheY and CheZ chemotaxis proteins, in addition to contacting components of the motor that determine the direction of flagellar rotation.</text>
</comment>
<dbReference type="RefSeq" id="WP_322186381.1">
    <property type="nucleotide sequence ID" value="NZ_JAXLPB010000002.1"/>
</dbReference>
<dbReference type="PRINTS" id="PR00954">
    <property type="entry name" value="FLGMOTORFLIG"/>
</dbReference>
<keyword evidence="6" id="KW-0145">Chemotaxis</keyword>
<dbReference type="Pfam" id="PF14842">
    <property type="entry name" value="FliG_N"/>
    <property type="match status" value="1"/>
</dbReference>
<evidence type="ECO:0000256" key="10">
    <source>
        <dbReference type="ARBA" id="ARBA00025598"/>
    </source>
</evidence>
<dbReference type="InterPro" id="IPR023087">
    <property type="entry name" value="Flg_Motor_Flig_C"/>
</dbReference>
<name>A0ABU5I0K1_9HYPH</name>
<dbReference type="InterPro" id="IPR032779">
    <property type="entry name" value="FliG_M"/>
</dbReference>
<keyword evidence="7" id="KW-0283">Flagellar rotation</keyword>
<evidence type="ECO:0000256" key="6">
    <source>
        <dbReference type="ARBA" id="ARBA00022500"/>
    </source>
</evidence>
<keyword evidence="8" id="KW-0472">Membrane</keyword>
<evidence type="ECO:0000259" key="13">
    <source>
        <dbReference type="Pfam" id="PF14842"/>
    </source>
</evidence>
<dbReference type="SUPFAM" id="SSF48029">
    <property type="entry name" value="FliG"/>
    <property type="match status" value="2"/>
</dbReference>
<comment type="caution">
    <text evidence="14">The sequence shown here is derived from an EMBL/GenBank/DDBJ whole genome shotgun (WGS) entry which is preliminary data.</text>
</comment>
<feature type="domain" description="Flagellar motor switch protein FliG N-terminal" evidence="13">
    <location>
        <begin position="4"/>
        <end position="92"/>
    </location>
</feature>
<dbReference type="InterPro" id="IPR000090">
    <property type="entry name" value="Flg_Motor_Flig"/>
</dbReference>
<reference evidence="14 15" key="1">
    <citation type="submission" date="2023-12" db="EMBL/GenBank/DDBJ databases">
        <title>Description of Novel Strain Fulvimarina sp. 2208YS6-2-32 isolated from Uroteuthis (Photololigo) edulis.</title>
        <authorList>
            <person name="Park J.-S."/>
        </authorList>
    </citation>
    <scope>NUCLEOTIDE SEQUENCE [LARGE SCALE GENOMIC DNA]</scope>
    <source>
        <strain evidence="14 15">2208YS6-2-32</strain>
    </source>
</reference>